<feature type="region of interest" description="Disordered" evidence="1">
    <location>
        <begin position="21"/>
        <end position="42"/>
    </location>
</feature>
<dbReference type="AlphaFoldDB" id="A0A183LC34"/>
<gene>
    <name evidence="2" type="ORF">SMRZ_LOCUS1359</name>
</gene>
<dbReference type="EMBL" id="UZAI01000297">
    <property type="protein sequence ID" value="VDO51035.1"/>
    <property type="molecule type" value="Genomic_DNA"/>
</dbReference>
<name>A0A183LC34_9TREM</name>
<reference evidence="2 3" key="1">
    <citation type="submission" date="2018-11" db="EMBL/GenBank/DDBJ databases">
        <authorList>
            <consortium name="Pathogen Informatics"/>
        </authorList>
    </citation>
    <scope>NUCLEOTIDE SEQUENCE [LARGE SCALE GENOMIC DNA]</scope>
    <source>
        <strain evidence="2 3">Zambia</strain>
    </source>
</reference>
<evidence type="ECO:0000313" key="2">
    <source>
        <dbReference type="EMBL" id="VDO51035.1"/>
    </source>
</evidence>
<accession>A0A183LC34</accession>
<feature type="compositionally biased region" description="Low complexity" evidence="1">
    <location>
        <begin position="100"/>
        <end position="118"/>
    </location>
</feature>
<protein>
    <submittedName>
        <fullName evidence="2">Uncharacterized protein</fullName>
    </submittedName>
</protein>
<proteinExistence type="predicted"/>
<evidence type="ECO:0000256" key="1">
    <source>
        <dbReference type="SAM" id="MobiDB-lite"/>
    </source>
</evidence>
<evidence type="ECO:0000313" key="3">
    <source>
        <dbReference type="Proteomes" id="UP000277204"/>
    </source>
</evidence>
<feature type="region of interest" description="Disordered" evidence="1">
    <location>
        <begin position="99"/>
        <end position="118"/>
    </location>
</feature>
<keyword evidence="3" id="KW-1185">Reference proteome</keyword>
<dbReference type="Proteomes" id="UP000277204">
    <property type="component" value="Unassembled WGS sequence"/>
</dbReference>
<sequence>MFFFNTFLGVIQSEHLPQISKTMSKSQLATSSPRNDSLPTDLNLIQSNTKTNKDSVTMPGSTCNNSRIDMLSKSKIPLLQTNLNTDNLNYQQSTELIDVTTDADTTNDNNNNNNDKSM</sequence>
<organism evidence="2 3">
    <name type="scientific">Schistosoma margrebowiei</name>
    <dbReference type="NCBI Taxonomy" id="48269"/>
    <lineage>
        <taxon>Eukaryota</taxon>
        <taxon>Metazoa</taxon>
        <taxon>Spiralia</taxon>
        <taxon>Lophotrochozoa</taxon>
        <taxon>Platyhelminthes</taxon>
        <taxon>Trematoda</taxon>
        <taxon>Digenea</taxon>
        <taxon>Strigeidida</taxon>
        <taxon>Schistosomatoidea</taxon>
        <taxon>Schistosomatidae</taxon>
        <taxon>Schistosoma</taxon>
    </lineage>
</organism>